<evidence type="ECO:0000313" key="3">
    <source>
        <dbReference type="EMBL" id="CAD6232959.1"/>
    </source>
</evidence>
<keyword evidence="4" id="KW-1185">Reference proteome</keyword>
<dbReference type="InterPro" id="IPR023696">
    <property type="entry name" value="Ureohydrolase_dom_sf"/>
</dbReference>
<keyword evidence="2" id="KW-1133">Transmembrane helix</keyword>
<dbReference type="AlphaFoldDB" id="A0A811P3N2"/>
<dbReference type="Gene3D" id="3.40.800.20">
    <property type="entry name" value="Histone deacetylase domain"/>
    <property type="match status" value="1"/>
</dbReference>
<evidence type="ECO:0000313" key="4">
    <source>
        <dbReference type="Proteomes" id="UP000604825"/>
    </source>
</evidence>
<reference evidence="3" key="1">
    <citation type="submission" date="2020-10" db="EMBL/GenBank/DDBJ databases">
        <authorList>
            <person name="Han B."/>
            <person name="Lu T."/>
            <person name="Zhao Q."/>
            <person name="Huang X."/>
            <person name="Zhao Y."/>
        </authorList>
    </citation>
    <scope>NUCLEOTIDE SEQUENCE</scope>
</reference>
<evidence type="ECO:0008006" key="5">
    <source>
        <dbReference type="Google" id="ProtNLM"/>
    </source>
</evidence>
<comment type="caution">
    <text evidence="3">The sequence shown here is derived from an EMBL/GenBank/DDBJ whole genome shotgun (WGS) entry which is preliminary data.</text>
</comment>
<proteinExistence type="predicted"/>
<protein>
    <recommendedName>
        <fullName evidence="5">Histone deacetylase</fullName>
    </recommendedName>
</protein>
<feature type="region of interest" description="Disordered" evidence="1">
    <location>
        <begin position="22"/>
        <end position="41"/>
    </location>
</feature>
<feature type="transmembrane region" description="Helical" evidence="2">
    <location>
        <begin position="97"/>
        <end position="119"/>
    </location>
</feature>
<evidence type="ECO:0000256" key="1">
    <source>
        <dbReference type="SAM" id="MobiDB-lite"/>
    </source>
</evidence>
<dbReference type="Proteomes" id="UP000604825">
    <property type="component" value="Unassembled WGS sequence"/>
</dbReference>
<name>A0A811P3N2_9POAL</name>
<dbReference type="EMBL" id="CAJGYO010000005">
    <property type="protein sequence ID" value="CAD6232959.1"/>
    <property type="molecule type" value="Genomic_DNA"/>
</dbReference>
<sequence>MGISAKWLRSLVALRKVERQQRHRKEDADVGVGPGRMEAHPESNKRVLAIVDALEKLELSPEHRGSQVLEIQNFNSTSLDDVARVHSRSYITGLENVPVITLSLFILTFLIRSCFSLPVKTY</sequence>
<dbReference type="OrthoDB" id="1741789at2759"/>
<evidence type="ECO:0000256" key="2">
    <source>
        <dbReference type="SAM" id="Phobius"/>
    </source>
</evidence>
<gene>
    <name evidence="3" type="ORF">NCGR_LOCUS22474</name>
</gene>
<dbReference type="SUPFAM" id="SSF52768">
    <property type="entry name" value="Arginase/deacetylase"/>
    <property type="match status" value="1"/>
</dbReference>
<dbReference type="InterPro" id="IPR037138">
    <property type="entry name" value="His_deacetylse_dom_sf"/>
</dbReference>
<keyword evidence="2" id="KW-0472">Membrane</keyword>
<organism evidence="3 4">
    <name type="scientific">Miscanthus lutarioriparius</name>
    <dbReference type="NCBI Taxonomy" id="422564"/>
    <lineage>
        <taxon>Eukaryota</taxon>
        <taxon>Viridiplantae</taxon>
        <taxon>Streptophyta</taxon>
        <taxon>Embryophyta</taxon>
        <taxon>Tracheophyta</taxon>
        <taxon>Spermatophyta</taxon>
        <taxon>Magnoliopsida</taxon>
        <taxon>Liliopsida</taxon>
        <taxon>Poales</taxon>
        <taxon>Poaceae</taxon>
        <taxon>PACMAD clade</taxon>
        <taxon>Panicoideae</taxon>
        <taxon>Andropogonodae</taxon>
        <taxon>Andropogoneae</taxon>
        <taxon>Saccharinae</taxon>
        <taxon>Miscanthus</taxon>
    </lineage>
</organism>
<keyword evidence="2" id="KW-0812">Transmembrane</keyword>
<accession>A0A811P3N2</accession>